<sequence>LTGNSYTLSIDTTKLENEMKTSLNDDFAKVDASNLTDDNVTSWRNKLNVYSKEETYSKTEVDSKAKASKTEVVADANQSAITVTKTTSTDGTNHDVYTVGFNGTEIAKTTNISYKAGSDETAKTVSLSKGLNFQAGANLTATSAADGQITYALNNTLTDITSVAGNGTTVTLGADGITLNNKKIGGLANGTANSDAVNLGQMNSAINTATSTMTSNVKTMENKVTALETNTIKLTGDGTSKTDVQTLGQEGGISFGVKGGADITTSASGSDVTLSLNKATSVTNTGDDANKVVTSSAVYNAVTGAKTKVAVDPATNGILTATATESDDLTGNSYTLSIDTTKLENEMKTSLNDDFAKVDASNLTDDNVTSWRNKLNVYSKEETYSKTEVDSKAKASKTEVKAKDGQSAITVDTSTDKTDGHTVYTVG</sequence>
<evidence type="ECO:0000313" key="1">
    <source>
        <dbReference type="EMBL" id="MBM6913737.1"/>
    </source>
</evidence>
<dbReference type="Gene3D" id="1.20.5.2280">
    <property type="match status" value="1"/>
</dbReference>
<proteinExistence type="predicted"/>
<evidence type="ECO:0008006" key="3">
    <source>
        <dbReference type="Google" id="ProtNLM"/>
    </source>
</evidence>
<name>A0ABS2GKD8_9FIRM</name>
<dbReference type="EMBL" id="JACJLA010000049">
    <property type="protein sequence ID" value="MBM6913737.1"/>
    <property type="molecule type" value="Genomic_DNA"/>
</dbReference>
<comment type="caution">
    <text evidence="1">The sequence shown here is derived from an EMBL/GenBank/DDBJ whole genome shotgun (WGS) entry which is preliminary data.</text>
</comment>
<reference evidence="1 2" key="1">
    <citation type="journal article" date="2021" name="Sci. Rep.">
        <title>The distribution of antibiotic resistance genes in chicken gut microbiota commensals.</title>
        <authorList>
            <person name="Juricova H."/>
            <person name="Matiasovicova J."/>
            <person name="Kubasova T."/>
            <person name="Cejkova D."/>
            <person name="Rychlik I."/>
        </authorList>
    </citation>
    <scope>NUCLEOTIDE SEQUENCE [LARGE SCALE GENOMIC DNA]</scope>
    <source>
        <strain evidence="1 2">An537</strain>
    </source>
</reference>
<gene>
    <name evidence="1" type="ORF">H6A01_10525</name>
</gene>
<dbReference type="Proteomes" id="UP000707138">
    <property type="component" value="Unassembled WGS sequence"/>
</dbReference>
<accession>A0ABS2GKD8</accession>
<feature type="non-terminal residue" evidence="1">
    <location>
        <position position="1"/>
    </location>
</feature>
<evidence type="ECO:0000313" key="2">
    <source>
        <dbReference type="Proteomes" id="UP000707138"/>
    </source>
</evidence>
<organism evidence="1 2">
    <name type="scientific">Veillonella magna</name>
    <dbReference type="NCBI Taxonomy" id="464322"/>
    <lineage>
        <taxon>Bacteria</taxon>
        <taxon>Bacillati</taxon>
        <taxon>Bacillota</taxon>
        <taxon>Negativicutes</taxon>
        <taxon>Veillonellales</taxon>
        <taxon>Veillonellaceae</taxon>
        <taxon>Veillonella</taxon>
    </lineage>
</organism>
<dbReference type="RefSeq" id="WP_205088571.1">
    <property type="nucleotide sequence ID" value="NZ_JACJLA010000049.1"/>
</dbReference>
<feature type="non-terminal residue" evidence="1">
    <location>
        <position position="427"/>
    </location>
</feature>
<keyword evidence="2" id="KW-1185">Reference proteome</keyword>
<protein>
    <recommendedName>
        <fullName evidence="3">Hemagglutinin</fullName>
    </recommendedName>
</protein>